<evidence type="ECO:0000256" key="2">
    <source>
        <dbReference type="ARBA" id="ARBA00005675"/>
    </source>
</evidence>
<dbReference type="SFLD" id="SFLDG00002">
    <property type="entry name" value="C1.7:_P-type_atpase_like"/>
    <property type="match status" value="1"/>
</dbReference>
<dbReference type="InterPro" id="IPR006068">
    <property type="entry name" value="ATPase_P-typ_cation-transptr_C"/>
</dbReference>
<evidence type="ECO:0000256" key="10">
    <source>
        <dbReference type="ARBA" id="ARBA00022989"/>
    </source>
</evidence>
<dbReference type="PRINTS" id="PR00120">
    <property type="entry name" value="HATPASE"/>
</dbReference>
<proteinExistence type="inferred from homology"/>
<dbReference type="Pfam" id="PF00689">
    <property type="entry name" value="Cation_ATPase_C"/>
    <property type="match status" value="1"/>
</dbReference>
<dbReference type="SUPFAM" id="SSF81653">
    <property type="entry name" value="Calcium ATPase, transduction domain A"/>
    <property type="match status" value="1"/>
</dbReference>
<dbReference type="SUPFAM" id="SSF81660">
    <property type="entry name" value="Metal cation-transporting ATPase, ATP-binding domain N"/>
    <property type="match status" value="1"/>
</dbReference>
<feature type="transmembrane region" description="Helical" evidence="12">
    <location>
        <begin position="859"/>
        <end position="879"/>
    </location>
</feature>
<sequence>MKNSLFYLKKVEELYQIISSKREGLSSEEVKQRLAQFGKNVLPKAKKESVVVMFLKEFIEPITFIMLVAAVLSFLVGEAVDAIVILFIILCDAILGTVQEWKANKSAESLASMIKTYVKVLRDGKEVEIESADVAVGDILFLESGDKVPADARIIESVNLMINESILTGESVAAEKSHADIAKENLSLSEMRNMAFAGTTVTKGRATCLVVATGIRTEVGKIATNVLHGKKEKSPLTIRMDQFSKQICILVLCIAAVLLILLLSKGLPIQEILLSVIALSVSAMPEGLPFALTLALTIGSIRMAKQNVIVKKLNAVESLGSCTVIATDKTGTLTVNEQTLKKVVLPSGESFAISGTGYNDDGGLDDEKYLEDAKRIAMLGYLNNEATLEQKDGKWTSIGDSIDIAFLAFAKKVKVDGSNIQKVASIPYESENKYSAVYYRDGEEIHCTAKGSVETILSFSSTMGTNKAPLDKEKILAQNEELAAAGYRVMALADGMVTSFTEKDFYTKEDIPKMNFLGLTAFIDPIRKDAKEAIAQCREAGIRVLMITGDHPLTALSIGKELGLAKTNDDVTTYEEIENELAKGDASFREFVKRKNIFSKTTPIQKLKIVNALKANGEFVAVTGDGVNDAPAIQAANIGISMGSGTDVSKETGTMILMDDRFSSIVAGIEEGRCAYSNIRKVIFFLISCGVAEILFVVLSTIFNFPMPLLAIQLLWVNLVTDGLQDIALSYEKTEKSIMKRPPRNPKDPLLDKTLKSEIIFSGIFIGLAVFALWVALLDVFHVEESLARVYTMAFMVFLQNMHALNCRSEERSVFRMSLTSNPLMIASVLISTVLQIIVMEVDFFNHFLKTSSIPPLHVVIVFALSLSVIVAVEAFKWVRRQRNARLQKQENMV</sequence>
<dbReference type="GO" id="GO:0005524">
    <property type="term" value="F:ATP binding"/>
    <property type="evidence" value="ECO:0007669"/>
    <property type="project" value="UniProtKB-KW"/>
</dbReference>
<dbReference type="InterPro" id="IPR023214">
    <property type="entry name" value="HAD_sf"/>
</dbReference>
<dbReference type="InterPro" id="IPR050510">
    <property type="entry name" value="Cation_transp_ATPase_P-type"/>
</dbReference>
<dbReference type="PRINTS" id="PR00119">
    <property type="entry name" value="CATATPASE"/>
</dbReference>
<dbReference type="SFLD" id="SFLDF00027">
    <property type="entry name" value="p-type_atpase"/>
    <property type="match status" value="1"/>
</dbReference>
<evidence type="ECO:0000259" key="13">
    <source>
        <dbReference type="SMART" id="SM00831"/>
    </source>
</evidence>
<dbReference type="AlphaFoldDB" id="A0A9D0YZ99"/>
<keyword evidence="11 12" id="KW-0472">Membrane</keyword>
<dbReference type="Pfam" id="PF00122">
    <property type="entry name" value="E1-E2_ATPase"/>
    <property type="match status" value="1"/>
</dbReference>
<evidence type="ECO:0000256" key="3">
    <source>
        <dbReference type="ARBA" id="ARBA00022475"/>
    </source>
</evidence>
<keyword evidence="6" id="KW-0547">Nucleotide-binding</keyword>
<keyword evidence="3" id="KW-1003">Cell membrane</keyword>
<dbReference type="GO" id="GO:0005886">
    <property type="term" value="C:plasma membrane"/>
    <property type="evidence" value="ECO:0007669"/>
    <property type="project" value="UniProtKB-SubCell"/>
</dbReference>
<dbReference type="SUPFAM" id="SSF56784">
    <property type="entry name" value="HAD-like"/>
    <property type="match status" value="1"/>
</dbReference>
<dbReference type="Pfam" id="PF00690">
    <property type="entry name" value="Cation_ATPase_N"/>
    <property type="match status" value="1"/>
</dbReference>
<evidence type="ECO:0000313" key="14">
    <source>
        <dbReference type="EMBL" id="HIQ64847.1"/>
    </source>
</evidence>
<evidence type="ECO:0000256" key="4">
    <source>
        <dbReference type="ARBA" id="ARBA00022553"/>
    </source>
</evidence>
<comment type="subcellular location">
    <subcellularLocation>
        <location evidence="1">Cell membrane</location>
        <topology evidence="1">Multi-pass membrane protein</topology>
    </subcellularLocation>
</comment>
<dbReference type="Pfam" id="PF13246">
    <property type="entry name" value="Cation_ATPase"/>
    <property type="match status" value="1"/>
</dbReference>
<feature type="transmembrane region" description="Helical" evidence="12">
    <location>
        <begin position="247"/>
        <end position="266"/>
    </location>
</feature>
<dbReference type="InterPro" id="IPR023298">
    <property type="entry name" value="ATPase_P-typ_TM_dom_sf"/>
</dbReference>
<dbReference type="InterPro" id="IPR044492">
    <property type="entry name" value="P_typ_ATPase_HD_dom"/>
</dbReference>
<evidence type="ECO:0000256" key="9">
    <source>
        <dbReference type="ARBA" id="ARBA00022967"/>
    </source>
</evidence>
<reference evidence="14" key="1">
    <citation type="submission" date="2020-10" db="EMBL/GenBank/DDBJ databases">
        <authorList>
            <person name="Gilroy R."/>
        </authorList>
    </citation>
    <scope>NUCLEOTIDE SEQUENCE</scope>
    <source>
        <strain evidence="14">CHK165-10780</strain>
    </source>
</reference>
<dbReference type="Gene3D" id="1.20.1110.10">
    <property type="entry name" value="Calcium-transporting ATPase, transmembrane domain"/>
    <property type="match status" value="1"/>
</dbReference>
<dbReference type="FunFam" id="2.70.150.10:FF:000160">
    <property type="entry name" value="Sarcoplasmic/endoplasmic reticulum calcium ATPase 1"/>
    <property type="match status" value="1"/>
</dbReference>
<dbReference type="InterPro" id="IPR004014">
    <property type="entry name" value="ATPase_P-typ_cation-transptr_N"/>
</dbReference>
<dbReference type="EMBL" id="DVFU01000071">
    <property type="protein sequence ID" value="HIQ64847.1"/>
    <property type="molecule type" value="Genomic_DNA"/>
</dbReference>
<evidence type="ECO:0000256" key="11">
    <source>
        <dbReference type="ARBA" id="ARBA00023136"/>
    </source>
</evidence>
<evidence type="ECO:0000256" key="12">
    <source>
        <dbReference type="SAM" id="Phobius"/>
    </source>
</evidence>
<dbReference type="SMART" id="SM00831">
    <property type="entry name" value="Cation_ATPase_N"/>
    <property type="match status" value="1"/>
</dbReference>
<evidence type="ECO:0000256" key="7">
    <source>
        <dbReference type="ARBA" id="ARBA00022840"/>
    </source>
</evidence>
<reference evidence="14" key="2">
    <citation type="journal article" date="2021" name="PeerJ">
        <title>Extensive microbial diversity within the chicken gut microbiome revealed by metagenomics and culture.</title>
        <authorList>
            <person name="Gilroy R."/>
            <person name="Ravi A."/>
            <person name="Getino M."/>
            <person name="Pursley I."/>
            <person name="Horton D.L."/>
            <person name="Alikhan N.F."/>
            <person name="Baker D."/>
            <person name="Gharbi K."/>
            <person name="Hall N."/>
            <person name="Watson M."/>
            <person name="Adriaenssens E.M."/>
            <person name="Foster-Nyarko E."/>
            <person name="Jarju S."/>
            <person name="Secka A."/>
            <person name="Antonio M."/>
            <person name="Oren A."/>
            <person name="Chaudhuri R.R."/>
            <person name="La Ragione R."/>
            <person name="Hildebrand F."/>
            <person name="Pallen M.J."/>
        </authorList>
    </citation>
    <scope>NUCLEOTIDE SEQUENCE</scope>
    <source>
        <strain evidence="14">CHK165-10780</strain>
    </source>
</reference>
<dbReference type="Proteomes" id="UP000886725">
    <property type="component" value="Unassembled WGS sequence"/>
</dbReference>
<dbReference type="InterPro" id="IPR008250">
    <property type="entry name" value="ATPase_P-typ_transduc_dom_A_sf"/>
</dbReference>
<organism evidence="14 15">
    <name type="scientific">Candidatus Faecenecus gallistercoris</name>
    <dbReference type="NCBI Taxonomy" id="2840793"/>
    <lineage>
        <taxon>Bacteria</taxon>
        <taxon>Bacillati</taxon>
        <taxon>Bacillota</taxon>
        <taxon>Bacillota incertae sedis</taxon>
        <taxon>Candidatus Faecenecus</taxon>
    </lineage>
</organism>
<keyword evidence="5 12" id="KW-0812">Transmembrane</keyword>
<feature type="transmembrane region" description="Helical" evidence="12">
    <location>
        <begin position="682"/>
        <end position="703"/>
    </location>
</feature>
<dbReference type="SUPFAM" id="SSF81665">
    <property type="entry name" value="Calcium ATPase, transmembrane domain M"/>
    <property type="match status" value="1"/>
</dbReference>
<dbReference type="Gene3D" id="3.40.1110.10">
    <property type="entry name" value="Calcium-transporting ATPase, cytoplasmic domain N"/>
    <property type="match status" value="1"/>
</dbReference>
<dbReference type="PANTHER" id="PTHR43294:SF21">
    <property type="entry name" value="CATION TRANSPORTING ATPASE"/>
    <property type="match status" value="1"/>
</dbReference>
<evidence type="ECO:0000313" key="15">
    <source>
        <dbReference type="Proteomes" id="UP000886725"/>
    </source>
</evidence>
<accession>A0A9D0YZ99</accession>
<feature type="transmembrane region" description="Helical" evidence="12">
    <location>
        <begin position="819"/>
        <end position="839"/>
    </location>
</feature>
<evidence type="ECO:0000256" key="8">
    <source>
        <dbReference type="ARBA" id="ARBA00022842"/>
    </source>
</evidence>
<dbReference type="Gene3D" id="2.70.150.10">
    <property type="entry name" value="Calcium-transporting ATPase, cytoplasmic transduction domain A"/>
    <property type="match status" value="1"/>
</dbReference>
<keyword evidence="9" id="KW-1278">Translocase</keyword>
<feature type="domain" description="Cation-transporting P-type ATPase N-terminal" evidence="13">
    <location>
        <begin position="5"/>
        <end position="78"/>
    </location>
</feature>
<dbReference type="Gene3D" id="3.40.50.1000">
    <property type="entry name" value="HAD superfamily/HAD-like"/>
    <property type="match status" value="1"/>
</dbReference>
<comment type="caution">
    <text evidence="14">The sequence shown here is derived from an EMBL/GenBank/DDBJ whole genome shotgun (WGS) entry which is preliminary data.</text>
</comment>
<keyword evidence="4" id="KW-0597">Phosphoprotein</keyword>
<dbReference type="NCBIfam" id="TIGR01494">
    <property type="entry name" value="ATPase_P-type"/>
    <property type="match status" value="2"/>
</dbReference>
<evidence type="ECO:0000256" key="5">
    <source>
        <dbReference type="ARBA" id="ARBA00022692"/>
    </source>
</evidence>
<dbReference type="PROSITE" id="PS00154">
    <property type="entry name" value="ATPASE_E1_E2"/>
    <property type="match status" value="1"/>
</dbReference>
<dbReference type="InterPro" id="IPR001757">
    <property type="entry name" value="P_typ_ATPase"/>
</dbReference>
<dbReference type="PANTHER" id="PTHR43294">
    <property type="entry name" value="SODIUM/POTASSIUM-TRANSPORTING ATPASE SUBUNIT ALPHA"/>
    <property type="match status" value="1"/>
</dbReference>
<dbReference type="InterPro" id="IPR036412">
    <property type="entry name" value="HAD-like_sf"/>
</dbReference>
<evidence type="ECO:0000256" key="6">
    <source>
        <dbReference type="ARBA" id="ARBA00022741"/>
    </source>
</evidence>
<dbReference type="InterPro" id="IPR018303">
    <property type="entry name" value="ATPase_P-typ_P_site"/>
</dbReference>
<dbReference type="InterPro" id="IPR023299">
    <property type="entry name" value="ATPase_P-typ_cyto_dom_N"/>
</dbReference>
<gene>
    <name evidence="14" type="ORF">IAC85_03820</name>
</gene>
<name>A0A9D0YZ99_9FIRM</name>
<feature type="transmembrane region" description="Helical" evidence="12">
    <location>
        <begin position="272"/>
        <end position="296"/>
    </location>
</feature>
<evidence type="ECO:0000256" key="1">
    <source>
        <dbReference type="ARBA" id="ARBA00004651"/>
    </source>
</evidence>
<keyword evidence="8" id="KW-0460">Magnesium</keyword>
<protein>
    <submittedName>
        <fullName evidence="14">HAD-IC family P-type ATPase</fullName>
    </submittedName>
</protein>
<comment type="similarity">
    <text evidence="2">Belongs to the cation transport ATPase (P-type) (TC 3.A.3) family. Type IIA subfamily.</text>
</comment>
<dbReference type="GO" id="GO:0016887">
    <property type="term" value="F:ATP hydrolysis activity"/>
    <property type="evidence" value="ECO:0007669"/>
    <property type="project" value="InterPro"/>
</dbReference>
<keyword evidence="7" id="KW-0067">ATP-binding</keyword>
<dbReference type="InterPro" id="IPR059000">
    <property type="entry name" value="ATPase_P-type_domA"/>
</dbReference>
<dbReference type="SFLD" id="SFLDS00003">
    <property type="entry name" value="Haloacid_Dehalogenase"/>
    <property type="match status" value="1"/>
</dbReference>
<feature type="transmembrane region" description="Helical" evidence="12">
    <location>
        <begin position="759"/>
        <end position="778"/>
    </location>
</feature>
<keyword evidence="10 12" id="KW-1133">Transmembrane helix</keyword>